<dbReference type="GO" id="GO:0009423">
    <property type="term" value="P:chorismate biosynthetic process"/>
    <property type="evidence" value="ECO:0007669"/>
    <property type="project" value="UniProtKB-UniPathway"/>
</dbReference>
<dbReference type="EMBL" id="CP016438">
    <property type="protein sequence ID" value="ANS67681.1"/>
    <property type="molecule type" value="Genomic_DNA"/>
</dbReference>
<dbReference type="GO" id="GO:0003849">
    <property type="term" value="F:3-deoxy-7-phosphoheptulonate synthase activity"/>
    <property type="evidence" value="ECO:0007669"/>
    <property type="project" value="UniProtKB-EC"/>
</dbReference>
<dbReference type="Gene3D" id="3.20.20.70">
    <property type="entry name" value="Aldolase class I"/>
    <property type="match status" value="1"/>
</dbReference>
<dbReference type="PATRIC" id="fig|1915.4.peg.6054"/>
<dbReference type="AlphaFoldDB" id="A0A1B1MGI5"/>
<feature type="binding site" evidence="3">
    <location>
        <position position="256"/>
    </location>
    <ligand>
        <name>phosphoenolpyruvate</name>
        <dbReference type="ChEBI" id="CHEBI:58702"/>
    </ligand>
</feature>
<sequence>MMTVELPEIQALSESLTQISENEMSAWLELPAAQQPPWPDEWQTAKARTALAGMPPLVSEAELAGLRALLADAAMGRYCLIQAGDCAEDPDDCTPGPLRRKAELLEGLAGLMGRAAGVPALKVGRIAGQFAKPRSKSVEETPAGPLPAYRGPMVNRPEPTDRSRRPDPARILDCYQAASSAMAVLRAQDGPAMAGRLWTSHEALVLDYELPLVRRNALGELLLTSTHWPWIGERTRNPDGAHVRLLAQVVNPVACKVGATATAAEVLRLCEVLDPHRIPGRLTLIARFGAGQVAHRLPALVEAVARDGHPVLWLCDPMHGNTTSLPDGCKTRAVKAVLHEAAEFQTAVRAAGSRPAGLHLEVTPEKVLECHGEDGLVGRRTSLCDPRLNSAQAALVARAWQRF</sequence>
<dbReference type="InterPro" id="IPR013785">
    <property type="entry name" value="Aldolase_TIM"/>
</dbReference>
<keyword evidence="2 4" id="KW-0808">Transferase</keyword>
<feature type="binding site" evidence="3">
    <location>
        <position position="319"/>
    </location>
    <ligand>
        <name>Mn(2+)</name>
        <dbReference type="ChEBI" id="CHEBI:29035"/>
    </ligand>
</feature>
<dbReference type="InterPro" id="IPR002480">
    <property type="entry name" value="DAHP_synth_2"/>
</dbReference>
<keyword evidence="3" id="KW-0104">Cadmium</keyword>
<feature type="region of interest" description="Disordered" evidence="5">
    <location>
        <begin position="132"/>
        <end position="167"/>
    </location>
</feature>
<feature type="binding site" evidence="3">
    <location>
        <position position="86"/>
    </location>
    <ligand>
        <name>Mn(2+)</name>
        <dbReference type="ChEBI" id="CHEBI:29035"/>
    </ligand>
</feature>
<feature type="compositionally biased region" description="Basic and acidic residues" evidence="5">
    <location>
        <begin position="158"/>
        <end position="167"/>
    </location>
</feature>
<feature type="binding site" evidence="3">
    <location>
        <begin position="233"/>
        <end position="234"/>
    </location>
    <ligand>
        <name>phosphoenolpyruvate</name>
        <dbReference type="ChEBI" id="CHEBI:58702"/>
    </ligand>
</feature>
<keyword evidence="4" id="KW-0057">Aromatic amino acid biosynthesis</keyword>
<dbReference type="SUPFAM" id="SSF51569">
    <property type="entry name" value="Aldolase"/>
    <property type="match status" value="1"/>
</dbReference>
<reference evidence="6 7" key="1">
    <citation type="submission" date="2016-07" db="EMBL/GenBank/DDBJ databases">
        <title>Enhancement of antibiotic productionsby engineered nitrateutilization in actinobacteria.</title>
        <authorList>
            <person name="Meng S.C."/>
        </authorList>
    </citation>
    <scope>NUCLEOTIDE SEQUENCE [LARGE SCALE GENOMIC DNA]</scope>
    <source>
        <strain evidence="6 7">NRRL 2936</strain>
    </source>
</reference>
<dbReference type="RefSeq" id="WP_237282004.1">
    <property type="nucleotide sequence ID" value="NZ_CP016438.1"/>
</dbReference>
<dbReference type="Proteomes" id="UP000092598">
    <property type="component" value="Chromosome"/>
</dbReference>
<dbReference type="STRING" id="1915.SLINC_5457"/>
<comment type="similarity">
    <text evidence="1 4">Belongs to the class-II DAHP synthase family.</text>
</comment>
<evidence type="ECO:0000313" key="6">
    <source>
        <dbReference type="EMBL" id="ANS67681.1"/>
    </source>
</evidence>
<comment type="cofactor">
    <cofactor evidence="3">
        <name>Mn(2+)</name>
        <dbReference type="ChEBI" id="CHEBI:29035"/>
    </cofactor>
    <cofactor evidence="3">
        <name>Co(2+)</name>
        <dbReference type="ChEBI" id="CHEBI:48828"/>
    </cofactor>
    <cofactor evidence="3">
        <name>Cd(2+)</name>
        <dbReference type="ChEBI" id="CHEBI:48775"/>
    </cofactor>
    <text evidence="3">Binds 1 divalent cation per subunit. The enzyme is active with manganese, cobalt or cadmium ions.</text>
</comment>
<evidence type="ECO:0000256" key="2">
    <source>
        <dbReference type="ARBA" id="ARBA00022679"/>
    </source>
</evidence>
<comment type="catalytic activity">
    <reaction evidence="4">
        <text>D-erythrose 4-phosphate + phosphoenolpyruvate + H2O = 7-phospho-2-dehydro-3-deoxy-D-arabino-heptonate + phosphate</text>
        <dbReference type="Rhea" id="RHEA:14717"/>
        <dbReference type="ChEBI" id="CHEBI:15377"/>
        <dbReference type="ChEBI" id="CHEBI:16897"/>
        <dbReference type="ChEBI" id="CHEBI:43474"/>
        <dbReference type="ChEBI" id="CHEBI:58394"/>
        <dbReference type="ChEBI" id="CHEBI:58702"/>
        <dbReference type="EC" id="2.5.1.54"/>
    </reaction>
</comment>
<comment type="pathway">
    <text evidence="4">Metabolic intermediate biosynthesis; chorismate biosynthesis; chorismate from D-erythrose 4-phosphate and phosphoenolpyruvate: step 1/7.</text>
</comment>
<evidence type="ECO:0000256" key="3">
    <source>
        <dbReference type="PIRSR" id="PIRSR602480-1"/>
    </source>
</evidence>
<dbReference type="GO" id="GO:0009073">
    <property type="term" value="P:aromatic amino acid family biosynthetic process"/>
    <property type="evidence" value="ECO:0007669"/>
    <property type="project" value="UniProtKB-KW"/>
</dbReference>
<evidence type="ECO:0000256" key="4">
    <source>
        <dbReference type="RuleBase" id="RU363071"/>
    </source>
</evidence>
<dbReference type="KEGG" id="sls:SLINC_5457"/>
<dbReference type="UniPathway" id="UPA00053">
    <property type="reaction ID" value="UER00084"/>
</dbReference>
<keyword evidence="3" id="KW-0170">Cobalt</keyword>
<keyword evidence="4" id="KW-0028">Amino-acid biosynthesis</keyword>
<dbReference type="PANTHER" id="PTHR21337:SF0">
    <property type="entry name" value="PHOSPHO-2-DEHYDRO-3-DEOXYHEPTONATE ALDOLASE"/>
    <property type="match status" value="1"/>
</dbReference>
<proteinExistence type="inferred from homology"/>
<feature type="binding site" evidence="3">
    <location>
        <position position="287"/>
    </location>
    <ligand>
        <name>phosphoenolpyruvate</name>
        <dbReference type="ChEBI" id="CHEBI:58702"/>
    </ligand>
</feature>
<protein>
    <recommendedName>
        <fullName evidence="4">Phospho-2-dehydro-3-deoxyheptonate aldolase</fullName>
        <ecNumber evidence="4">2.5.1.54</ecNumber>
    </recommendedName>
</protein>
<keyword evidence="7" id="KW-1185">Reference proteome</keyword>
<gene>
    <name evidence="6" type="ORF">SLINC_5457</name>
</gene>
<evidence type="ECO:0000313" key="7">
    <source>
        <dbReference type="Proteomes" id="UP000092598"/>
    </source>
</evidence>
<dbReference type="EC" id="2.5.1.54" evidence="4"/>
<feature type="binding site" evidence="3">
    <location>
        <position position="125"/>
    </location>
    <ligand>
        <name>phosphoenolpyruvate</name>
        <dbReference type="ChEBI" id="CHEBI:58702"/>
    </ligand>
</feature>
<evidence type="ECO:0000256" key="1">
    <source>
        <dbReference type="ARBA" id="ARBA00008911"/>
    </source>
</evidence>
<keyword evidence="3" id="KW-0464">Manganese</keyword>
<accession>A0A1B1MGI5</accession>
<dbReference type="GO" id="GO:0008652">
    <property type="term" value="P:amino acid biosynthetic process"/>
    <property type="evidence" value="ECO:0007669"/>
    <property type="project" value="UniProtKB-KW"/>
</dbReference>
<feature type="binding site" evidence="3">
    <location>
        <position position="385"/>
    </location>
    <ligand>
        <name>Mn(2+)</name>
        <dbReference type="ChEBI" id="CHEBI:29035"/>
    </ligand>
</feature>
<evidence type="ECO:0000256" key="5">
    <source>
        <dbReference type="SAM" id="MobiDB-lite"/>
    </source>
</evidence>
<dbReference type="PANTHER" id="PTHR21337">
    <property type="entry name" value="PHOSPHO-2-DEHYDRO-3-DEOXYHEPTONATE ALDOLASE 1, 2"/>
    <property type="match status" value="1"/>
</dbReference>
<feature type="binding site" evidence="3">
    <location>
        <position position="361"/>
    </location>
    <ligand>
        <name>Mn(2+)</name>
        <dbReference type="ChEBI" id="CHEBI:29035"/>
    </ligand>
</feature>
<name>A0A1B1MGI5_STRLN</name>
<dbReference type="Pfam" id="PF01474">
    <property type="entry name" value="DAHP_synth_2"/>
    <property type="match status" value="2"/>
</dbReference>
<organism evidence="6 7">
    <name type="scientific">Streptomyces lincolnensis</name>
    <dbReference type="NCBI Taxonomy" id="1915"/>
    <lineage>
        <taxon>Bacteria</taxon>
        <taxon>Bacillati</taxon>
        <taxon>Actinomycetota</taxon>
        <taxon>Actinomycetes</taxon>
        <taxon>Kitasatosporales</taxon>
        <taxon>Streptomycetaceae</taxon>
        <taxon>Streptomyces</taxon>
    </lineage>
</organism>